<organism evidence="2 3">
    <name type="scientific">Mesorhabditis belari</name>
    <dbReference type="NCBI Taxonomy" id="2138241"/>
    <lineage>
        <taxon>Eukaryota</taxon>
        <taxon>Metazoa</taxon>
        <taxon>Ecdysozoa</taxon>
        <taxon>Nematoda</taxon>
        <taxon>Chromadorea</taxon>
        <taxon>Rhabditida</taxon>
        <taxon>Rhabditina</taxon>
        <taxon>Rhabditomorpha</taxon>
        <taxon>Rhabditoidea</taxon>
        <taxon>Rhabditidae</taxon>
        <taxon>Mesorhabditinae</taxon>
        <taxon>Mesorhabditis</taxon>
    </lineage>
</organism>
<reference evidence="3" key="1">
    <citation type="submission" date="2024-02" db="UniProtKB">
        <authorList>
            <consortium name="WormBaseParasite"/>
        </authorList>
    </citation>
    <scope>IDENTIFICATION</scope>
</reference>
<accession>A0AAF3J4Y2</accession>
<feature type="coiled-coil region" evidence="1">
    <location>
        <begin position="164"/>
        <end position="319"/>
    </location>
</feature>
<evidence type="ECO:0000256" key="1">
    <source>
        <dbReference type="SAM" id="Coils"/>
    </source>
</evidence>
<sequence>MSISEPIRVSCRIRANPGDHVIVRAANPFVEMLNSNGICTGSYKFSAVFDQQHLQTNMKIAAETKLALLNEVNELNQRLHQAYARIEKKFESRIETLEEEIDEQRKRNEQKDREMVLIETKLRLQTENLAIQSPHRDSPRMKRRRTASIDAQSKQNLPFISTEVDNEKIDLQLENAKLRELLEARENEIELLTDQRTTLQHKIDRIQQEAKEKLLNLQIHLQSIEENMKKQLEDNRKINKAKQEEAAEQKVVIEAMERKRKDLEDQLFDNFNDQQNKKAKLTFDKTQLEKKYISLEKEAENWKKKVENYTALVKDQNNKPFSEERDKNRAIVQKLIAQHKEILENEQKRQKQIDDFHQKEIEKYQGIVKKMTKQQEEREKNFDRENINANKEIDFHKNRIKDLINESEKLREQVDNLNKNFEHLKKDQVMKRSQDFNSKIILENRKQLDCLVQQIDSLDRKLQEESRLRIATINECHRLEGEAREMRENEKKNRYERDLSLRNLAIQQEKEKENGIRLLKDALSMANQTLRKSGLPTVKFAEIST</sequence>
<keyword evidence="1" id="KW-0175">Coiled coil</keyword>
<dbReference type="AlphaFoldDB" id="A0AAF3J4Y2"/>
<protein>
    <submittedName>
        <fullName evidence="3">Uncharacterized protein</fullName>
    </submittedName>
</protein>
<feature type="coiled-coil region" evidence="1">
    <location>
        <begin position="386"/>
        <end position="468"/>
    </location>
</feature>
<dbReference type="WBParaSite" id="MBELARI_LOCUS16454">
    <property type="protein sequence ID" value="MBELARI_LOCUS16454"/>
    <property type="gene ID" value="MBELARI_LOCUS16454"/>
</dbReference>
<proteinExistence type="predicted"/>
<dbReference type="Proteomes" id="UP000887575">
    <property type="component" value="Unassembled WGS sequence"/>
</dbReference>
<feature type="coiled-coil region" evidence="1">
    <location>
        <begin position="58"/>
        <end position="121"/>
    </location>
</feature>
<keyword evidence="2" id="KW-1185">Reference proteome</keyword>
<evidence type="ECO:0000313" key="2">
    <source>
        <dbReference type="Proteomes" id="UP000887575"/>
    </source>
</evidence>
<name>A0AAF3J4Y2_9BILA</name>
<evidence type="ECO:0000313" key="3">
    <source>
        <dbReference type="WBParaSite" id="MBELARI_LOCUS16454"/>
    </source>
</evidence>